<dbReference type="HOGENOM" id="CLU_2441656_0_0_1"/>
<sequence length="90" mass="10192">MWNNLNYLPDEYHTVGIQSYRPETIIPYITQVGTNGSTSRQGFEPLGQTTAPRDTMRDSVELQDDQHDMDDSSEEQGGFISSNAYVDVFL</sequence>
<protein>
    <submittedName>
        <fullName evidence="2">Uncharacterized protein</fullName>
    </submittedName>
</protein>
<name>A0A0C3FGL8_PILCF</name>
<accession>A0A0C3FGL8</accession>
<feature type="region of interest" description="Disordered" evidence="1">
    <location>
        <begin position="34"/>
        <end position="56"/>
    </location>
</feature>
<dbReference type="AlphaFoldDB" id="A0A0C3FGL8"/>
<evidence type="ECO:0000256" key="1">
    <source>
        <dbReference type="SAM" id="MobiDB-lite"/>
    </source>
</evidence>
<gene>
    <name evidence="2" type="ORF">PILCRDRAFT_10643</name>
</gene>
<organism evidence="2 3">
    <name type="scientific">Piloderma croceum (strain F 1598)</name>
    <dbReference type="NCBI Taxonomy" id="765440"/>
    <lineage>
        <taxon>Eukaryota</taxon>
        <taxon>Fungi</taxon>
        <taxon>Dikarya</taxon>
        <taxon>Basidiomycota</taxon>
        <taxon>Agaricomycotina</taxon>
        <taxon>Agaricomycetes</taxon>
        <taxon>Agaricomycetidae</taxon>
        <taxon>Atheliales</taxon>
        <taxon>Atheliaceae</taxon>
        <taxon>Piloderma</taxon>
    </lineage>
</organism>
<proteinExistence type="predicted"/>
<keyword evidence="3" id="KW-1185">Reference proteome</keyword>
<dbReference type="InParanoid" id="A0A0C3FGL8"/>
<reference evidence="3" key="2">
    <citation type="submission" date="2015-01" db="EMBL/GenBank/DDBJ databases">
        <title>Evolutionary Origins and Diversification of the Mycorrhizal Mutualists.</title>
        <authorList>
            <consortium name="DOE Joint Genome Institute"/>
            <consortium name="Mycorrhizal Genomics Consortium"/>
            <person name="Kohler A."/>
            <person name="Kuo A."/>
            <person name="Nagy L.G."/>
            <person name="Floudas D."/>
            <person name="Copeland A."/>
            <person name="Barry K.W."/>
            <person name="Cichocki N."/>
            <person name="Veneault-Fourrey C."/>
            <person name="LaButti K."/>
            <person name="Lindquist E.A."/>
            <person name="Lipzen A."/>
            <person name="Lundell T."/>
            <person name="Morin E."/>
            <person name="Murat C."/>
            <person name="Riley R."/>
            <person name="Ohm R."/>
            <person name="Sun H."/>
            <person name="Tunlid A."/>
            <person name="Henrissat B."/>
            <person name="Grigoriev I.V."/>
            <person name="Hibbett D.S."/>
            <person name="Martin F."/>
        </authorList>
    </citation>
    <scope>NUCLEOTIDE SEQUENCE [LARGE SCALE GENOMIC DNA]</scope>
    <source>
        <strain evidence="3">F 1598</strain>
    </source>
</reference>
<evidence type="ECO:0000313" key="3">
    <source>
        <dbReference type="Proteomes" id="UP000054166"/>
    </source>
</evidence>
<dbReference type="Proteomes" id="UP000054166">
    <property type="component" value="Unassembled WGS sequence"/>
</dbReference>
<dbReference type="EMBL" id="KN833012">
    <property type="protein sequence ID" value="KIM78979.1"/>
    <property type="molecule type" value="Genomic_DNA"/>
</dbReference>
<feature type="compositionally biased region" description="Polar residues" evidence="1">
    <location>
        <begin position="34"/>
        <end position="52"/>
    </location>
</feature>
<reference evidence="2 3" key="1">
    <citation type="submission" date="2014-04" db="EMBL/GenBank/DDBJ databases">
        <authorList>
            <consortium name="DOE Joint Genome Institute"/>
            <person name="Kuo A."/>
            <person name="Tarkka M."/>
            <person name="Buscot F."/>
            <person name="Kohler A."/>
            <person name="Nagy L.G."/>
            <person name="Floudas D."/>
            <person name="Copeland A."/>
            <person name="Barry K.W."/>
            <person name="Cichocki N."/>
            <person name="Veneault-Fourrey C."/>
            <person name="LaButti K."/>
            <person name="Lindquist E.A."/>
            <person name="Lipzen A."/>
            <person name="Lundell T."/>
            <person name="Morin E."/>
            <person name="Murat C."/>
            <person name="Sun H."/>
            <person name="Tunlid A."/>
            <person name="Henrissat B."/>
            <person name="Grigoriev I.V."/>
            <person name="Hibbett D.S."/>
            <person name="Martin F."/>
            <person name="Nordberg H.P."/>
            <person name="Cantor M.N."/>
            <person name="Hua S.X."/>
        </authorList>
    </citation>
    <scope>NUCLEOTIDE SEQUENCE [LARGE SCALE GENOMIC DNA]</scope>
    <source>
        <strain evidence="2 3">F 1598</strain>
    </source>
</reference>
<evidence type="ECO:0000313" key="2">
    <source>
        <dbReference type="EMBL" id="KIM78979.1"/>
    </source>
</evidence>